<evidence type="ECO:0008006" key="3">
    <source>
        <dbReference type="Google" id="ProtNLM"/>
    </source>
</evidence>
<name>A0A316AKJ1_9BACT</name>
<organism evidence="1 2">
    <name type="scientific">Dyadobacter jejuensis</name>
    <dbReference type="NCBI Taxonomy" id="1082580"/>
    <lineage>
        <taxon>Bacteria</taxon>
        <taxon>Pseudomonadati</taxon>
        <taxon>Bacteroidota</taxon>
        <taxon>Cytophagia</taxon>
        <taxon>Cytophagales</taxon>
        <taxon>Spirosomataceae</taxon>
        <taxon>Dyadobacter</taxon>
    </lineage>
</organism>
<accession>A0A316AKJ1</accession>
<dbReference type="Proteomes" id="UP000245880">
    <property type="component" value="Unassembled WGS sequence"/>
</dbReference>
<sequence length="114" mass="13604">MSPDSENYLFKMIISGLIQNLLERGQFNQRRRRLLAFTEQVRLKLAHKFTELEDYFIVDSMPLEICKMTRHKMVKICKEDLETAPEKCFVHRKTPGFSVICNLKSVQFLEFFLR</sequence>
<reference evidence="1 2" key="1">
    <citation type="submission" date="2018-03" db="EMBL/GenBank/DDBJ databases">
        <title>Genomic Encyclopedia of Archaeal and Bacterial Type Strains, Phase II (KMG-II): from individual species to whole genera.</title>
        <authorList>
            <person name="Goeker M."/>
        </authorList>
    </citation>
    <scope>NUCLEOTIDE SEQUENCE [LARGE SCALE GENOMIC DNA]</scope>
    <source>
        <strain evidence="1 2">DSM 100346</strain>
    </source>
</reference>
<comment type="caution">
    <text evidence="1">The sequence shown here is derived from an EMBL/GenBank/DDBJ whole genome shotgun (WGS) entry which is preliminary data.</text>
</comment>
<proteinExistence type="predicted"/>
<keyword evidence="2" id="KW-1185">Reference proteome</keyword>
<evidence type="ECO:0000313" key="2">
    <source>
        <dbReference type="Proteomes" id="UP000245880"/>
    </source>
</evidence>
<evidence type="ECO:0000313" key="1">
    <source>
        <dbReference type="EMBL" id="PWJ57390.1"/>
    </source>
</evidence>
<dbReference type="AlphaFoldDB" id="A0A316AKJ1"/>
<dbReference type="EMBL" id="QGDT01000007">
    <property type="protein sequence ID" value="PWJ57390.1"/>
    <property type="molecule type" value="Genomic_DNA"/>
</dbReference>
<protein>
    <recommendedName>
        <fullName evidence="3">DDE family transposase</fullName>
    </recommendedName>
</protein>
<gene>
    <name evidence="1" type="ORF">CLV98_10797</name>
</gene>